<feature type="domain" description="DUF1707" evidence="2">
    <location>
        <begin position="21"/>
        <end position="73"/>
    </location>
</feature>
<dbReference type="AlphaFoldDB" id="A0A0N0GW92"/>
<feature type="region of interest" description="Disordered" evidence="1">
    <location>
        <begin position="1"/>
        <end position="29"/>
    </location>
</feature>
<comment type="caution">
    <text evidence="3">The sequence shown here is derived from an EMBL/GenBank/DDBJ whole genome shotgun (WGS) entry which is preliminary data.</text>
</comment>
<dbReference type="EMBL" id="LGKG01000169">
    <property type="protein sequence ID" value="KPC59959.1"/>
    <property type="molecule type" value="Genomic_DNA"/>
</dbReference>
<dbReference type="Pfam" id="PF08044">
    <property type="entry name" value="DUF1707"/>
    <property type="match status" value="1"/>
</dbReference>
<keyword evidence="4" id="KW-1185">Reference proteome</keyword>
<gene>
    <name evidence="3" type="ORF">ADL29_32015</name>
</gene>
<proteinExistence type="predicted"/>
<dbReference type="PANTHER" id="PTHR40763">
    <property type="entry name" value="MEMBRANE PROTEIN-RELATED"/>
    <property type="match status" value="1"/>
</dbReference>
<reference evidence="4" key="1">
    <citation type="submission" date="2015-07" db="EMBL/GenBank/DDBJ databases">
        <authorList>
            <person name="Ju K.-S."/>
            <person name="Doroghazi J.R."/>
            <person name="Metcalf W.W."/>
        </authorList>
    </citation>
    <scope>NUCLEOTIDE SEQUENCE [LARGE SCALE GENOMIC DNA]</scope>
    <source>
        <strain evidence="4">NRRL ISP-5002</strain>
    </source>
</reference>
<evidence type="ECO:0000313" key="4">
    <source>
        <dbReference type="Proteomes" id="UP000037982"/>
    </source>
</evidence>
<evidence type="ECO:0000313" key="3">
    <source>
        <dbReference type="EMBL" id="KPC59959.1"/>
    </source>
</evidence>
<name>A0A0N0GW92_9ACTN</name>
<accession>A0A0N0GW92</accession>
<dbReference type="InterPro" id="IPR012551">
    <property type="entry name" value="DUF1707_SHOCT-like"/>
</dbReference>
<sequence>MQKQLGLSHPDPAAAPAPSPVRASDAEREDMVERLRAATAEGRLTLEELAERCEAAYLARTREELASVGADLPAPAAVPAPGSPAGRRVFRALFDDLTHHSPGLEGGLEATAVLGDVTLDLRASPAPTAGEPTIVARAFLGDVHLLFPEGVRVESDCTSLFGSVRDLTRPHSGPEASTPRIRVTGSALFGDIVLAHPAGDRRTLWRTWLDIRSGHAGKDG</sequence>
<organism evidence="3 4">
    <name type="scientific">Streptomyces chattanoogensis</name>
    <dbReference type="NCBI Taxonomy" id="66876"/>
    <lineage>
        <taxon>Bacteria</taxon>
        <taxon>Bacillati</taxon>
        <taxon>Actinomycetota</taxon>
        <taxon>Actinomycetes</taxon>
        <taxon>Kitasatosporales</taxon>
        <taxon>Streptomycetaceae</taxon>
        <taxon>Streptomyces</taxon>
    </lineage>
</organism>
<protein>
    <recommendedName>
        <fullName evidence="2">DUF1707 domain-containing protein</fullName>
    </recommendedName>
</protein>
<dbReference type="PANTHER" id="PTHR40763:SF5">
    <property type="entry name" value="MEMBRANE PROTEIN"/>
    <property type="match status" value="1"/>
</dbReference>
<evidence type="ECO:0000259" key="2">
    <source>
        <dbReference type="Pfam" id="PF08044"/>
    </source>
</evidence>
<dbReference type="PATRIC" id="fig|66876.3.peg.7055"/>
<dbReference type="Proteomes" id="UP000037982">
    <property type="component" value="Unassembled WGS sequence"/>
</dbReference>
<evidence type="ECO:0000256" key="1">
    <source>
        <dbReference type="SAM" id="MobiDB-lite"/>
    </source>
</evidence>